<dbReference type="KEGG" id="dbr:Deba_1174"/>
<feature type="domain" description="Methyltransferase FkbM" evidence="1">
    <location>
        <begin position="106"/>
        <end position="257"/>
    </location>
</feature>
<dbReference type="OrthoDB" id="5329963at2"/>
<sequence>MTRKIFKLLYKLGLLRRFEQIDAIHYLKRLARGKHPADGGYFSERDALQFTPGPALKRTSFRGASVFFRCEMTYPLEWKILQSGYFDRDVLELVADLARPGLAIADVGGNVGGLAIPWALALPEVEVHSFEPNPLALARLRHNLALNPEAKVHVVEKAVGERPGTLEFHAFDGQYLGDSSFVQPPKIDHPGRVMAVEVITLDDYFEGRRIEPGVIKLDIQGYEAQALAGAARLLSRARPYVVFEHEDQNFPQASQAARAKQVLADIFAEHHYDVYYITRFSRDLLLPVDWQRPLAGNLLALPL</sequence>
<dbReference type="AlphaFoldDB" id="E1QFT2"/>
<dbReference type="eggNOG" id="COG2242">
    <property type="taxonomic scope" value="Bacteria"/>
</dbReference>
<name>E1QFT2_DESB2</name>
<dbReference type="Gene3D" id="3.40.50.150">
    <property type="entry name" value="Vaccinia Virus protein VP39"/>
    <property type="match status" value="1"/>
</dbReference>
<dbReference type="STRING" id="644282.Deba_1174"/>
<accession>E1QFT2</accession>
<dbReference type="InterPro" id="IPR052514">
    <property type="entry name" value="SAM-dependent_MTase"/>
</dbReference>
<keyword evidence="3" id="KW-1185">Reference proteome</keyword>
<dbReference type="HOGENOM" id="CLU_917437_0_0_7"/>
<dbReference type="NCBIfam" id="TIGR01444">
    <property type="entry name" value="fkbM_fam"/>
    <property type="match status" value="1"/>
</dbReference>
<organism evidence="2 3">
    <name type="scientific">Desulfarculus baarsii (strain ATCC 33931 / DSM 2075 / LMG 7858 / VKM B-1802 / 2st14)</name>
    <dbReference type="NCBI Taxonomy" id="644282"/>
    <lineage>
        <taxon>Bacteria</taxon>
        <taxon>Pseudomonadati</taxon>
        <taxon>Thermodesulfobacteriota</taxon>
        <taxon>Desulfarculia</taxon>
        <taxon>Desulfarculales</taxon>
        <taxon>Desulfarculaceae</taxon>
        <taxon>Desulfarculus</taxon>
    </lineage>
</organism>
<keyword evidence="2" id="KW-0808">Transferase</keyword>
<dbReference type="InterPro" id="IPR006342">
    <property type="entry name" value="FkbM_mtfrase"/>
</dbReference>
<proteinExistence type="predicted"/>
<gene>
    <name evidence="2" type="ordered locus">Deba_1174</name>
</gene>
<reference evidence="2 3" key="1">
    <citation type="journal article" date="2010" name="Stand. Genomic Sci.">
        <title>Complete genome sequence of Desulfarculus baarsii type strain (2st14).</title>
        <authorList>
            <person name="Sun H."/>
            <person name="Spring S."/>
            <person name="Lapidus A."/>
            <person name="Davenport K."/>
            <person name="Del Rio T.G."/>
            <person name="Tice H."/>
            <person name="Nolan M."/>
            <person name="Copeland A."/>
            <person name="Cheng J.F."/>
            <person name="Lucas S."/>
            <person name="Tapia R."/>
            <person name="Goodwin L."/>
            <person name="Pitluck S."/>
            <person name="Ivanova N."/>
            <person name="Pagani I."/>
            <person name="Mavromatis K."/>
            <person name="Ovchinnikova G."/>
            <person name="Pati A."/>
            <person name="Chen A."/>
            <person name="Palaniappan K."/>
            <person name="Hauser L."/>
            <person name="Chang Y.J."/>
            <person name="Jeffries C.D."/>
            <person name="Detter J.C."/>
            <person name="Han C."/>
            <person name="Rohde M."/>
            <person name="Brambilla E."/>
            <person name="Goker M."/>
            <person name="Woyke T."/>
            <person name="Bristow J."/>
            <person name="Eisen J.A."/>
            <person name="Markowitz V."/>
            <person name="Hugenholtz P."/>
            <person name="Kyrpides N.C."/>
            <person name="Klenk H.P."/>
            <person name="Land M."/>
        </authorList>
    </citation>
    <scope>NUCLEOTIDE SEQUENCE [LARGE SCALE GENOMIC DNA]</scope>
    <source>
        <strain evidence="3">ATCC 33931 / DSM 2075 / LMG 7858 / VKM B-1802 / 2st14</strain>
    </source>
</reference>
<dbReference type="PANTHER" id="PTHR34203:SF15">
    <property type="entry name" value="SLL1173 PROTEIN"/>
    <property type="match status" value="1"/>
</dbReference>
<dbReference type="InterPro" id="IPR029063">
    <property type="entry name" value="SAM-dependent_MTases_sf"/>
</dbReference>
<dbReference type="RefSeq" id="WP_013257996.1">
    <property type="nucleotide sequence ID" value="NC_014365.1"/>
</dbReference>
<dbReference type="SUPFAM" id="SSF53335">
    <property type="entry name" value="S-adenosyl-L-methionine-dependent methyltransferases"/>
    <property type="match status" value="1"/>
</dbReference>
<dbReference type="Proteomes" id="UP000009047">
    <property type="component" value="Chromosome"/>
</dbReference>
<dbReference type="PANTHER" id="PTHR34203">
    <property type="entry name" value="METHYLTRANSFERASE, FKBM FAMILY PROTEIN"/>
    <property type="match status" value="1"/>
</dbReference>
<dbReference type="Pfam" id="PF05050">
    <property type="entry name" value="Methyltransf_21"/>
    <property type="match status" value="1"/>
</dbReference>
<keyword evidence="2" id="KW-0489">Methyltransferase</keyword>
<dbReference type="GO" id="GO:0008168">
    <property type="term" value="F:methyltransferase activity"/>
    <property type="evidence" value="ECO:0007669"/>
    <property type="project" value="UniProtKB-KW"/>
</dbReference>
<evidence type="ECO:0000313" key="2">
    <source>
        <dbReference type="EMBL" id="ADK84542.1"/>
    </source>
</evidence>
<evidence type="ECO:0000313" key="3">
    <source>
        <dbReference type="Proteomes" id="UP000009047"/>
    </source>
</evidence>
<evidence type="ECO:0000259" key="1">
    <source>
        <dbReference type="Pfam" id="PF05050"/>
    </source>
</evidence>
<dbReference type="GO" id="GO:0032259">
    <property type="term" value="P:methylation"/>
    <property type="evidence" value="ECO:0007669"/>
    <property type="project" value="UniProtKB-KW"/>
</dbReference>
<dbReference type="EMBL" id="CP002085">
    <property type="protein sequence ID" value="ADK84542.1"/>
    <property type="molecule type" value="Genomic_DNA"/>
</dbReference>
<protein>
    <submittedName>
        <fullName evidence="2">Methyltransferase FkbM family</fullName>
    </submittedName>
</protein>